<dbReference type="Proteomes" id="UP001154240">
    <property type="component" value="Unassembled WGS sequence"/>
</dbReference>
<evidence type="ECO:0000256" key="1">
    <source>
        <dbReference type="SAM" id="MobiDB-lite"/>
    </source>
</evidence>
<dbReference type="Pfam" id="PF13453">
    <property type="entry name" value="Zn_ribbon_TFIIB"/>
    <property type="match status" value="1"/>
</dbReference>
<evidence type="ECO:0000313" key="3">
    <source>
        <dbReference type="EMBL" id="MDG4475148.1"/>
    </source>
</evidence>
<feature type="domain" description="Transcription factor zinc-finger" evidence="2">
    <location>
        <begin position="2"/>
        <end position="43"/>
    </location>
</feature>
<gene>
    <name evidence="3" type="ORF">OLX77_03115</name>
</gene>
<keyword evidence="4" id="KW-1185">Reference proteome</keyword>
<sequence>MKCPVCTQVDLVMTDRQGVEIDYCPECRGIWLDRGELDKIIERSGLQAQPQRQEERGARQPFHDHHDHDYHKKKKHKGLLGELFDF</sequence>
<dbReference type="InterPro" id="IPR027392">
    <property type="entry name" value="TF_Znf"/>
</dbReference>
<dbReference type="AlphaFoldDB" id="A0A9X4RLH8"/>
<feature type="region of interest" description="Disordered" evidence="1">
    <location>
        <begin position="43"/>
        <end position="86"/>
    </location>
</feature>
<comment type="caution">
    <text evidence="3">The sequence shown here is derived from an EMBL/GenBank/DDBJ whole genome shotgun (WGS) entry which is preliminary data.</text>
</comment>
<organism evidence="3 4">
    <name type="scientific">Thiovibrio frasassiensis</name>
    <dbReference type="NCBI Taxonomy" id="2984131"/>
    <lineage>
        <taxon>Bacteria</taxon>
        <taxon>Pseudomonadati</taxon>
        <taxon>Thermodesulfobacteriota</taxon>
        <taxon>Desulfobulbia</taxon>
        <taxon>Desulfobulbales</taxon>
        <taxon>Thiovibrionaceae</taxon>
        <taxon>Thiovibrio</taxon>
    </lineage>
</organism>
<reference evidence="3" key="1">
    <citation type="journal article" date="2022" name="bioRxiv">
        <title>Thiovibrio frasassiensisgen. nov., sp. nov., an autotrophic, elemental sulfur disproportionating bacterium isolated from sulfidic karst sediment, and proposal of Thiovibrionaceae fam. nov.</title>
        <authorList>
            <person name="Aronson H."/>
            <person name="Thomas C."/>
            <person name="Bhattacharyya M."/>
            <person name="Eckstein S."/>
            <person name="Jensen S."/>
            <person name="Barco R."/>
            <person name="Macalady J."/>
            <person name="Amend J."/>
        </authorList>
    </citation>
    <scope>NUCLEOTIDE SEQUENCE</scope>
    <source>
        <strain evidence="3">RS19-109</strain>
    </source>
</reference>
<dbReference type="EMBL" id="JAPHEH010000001">
    <property type="protein sequence ID" value="MDG4475148.1"/>
    <property type="molecule type" value="Genomic_DNA"/>
</dbReference>
<feature type="compositionally biased region" description="Basic and acidic residues" evidence="1">
    <location>
        <begin position="52"/>
        <end position="70"/>
    </location>
</feature>
<evidence type="ECO:0000259" key="2">
    <source>
        <dbReference type="Pfam" id="PF13453"/>
    </source>
</evidence>
<name>A0A9X4RLH8_9BACT</name>
<proteinExistence type="predicted"/>
<dbReference type="RefSeq" id="WP_307632124.1">
    <property type="nucleotide sequence ID" value="NZ_JAPHEH010000001.1"/>
</dbReference>
<protein>
    <submittedName>
        <fullName evidence="3">Zf-TFIIB domain-containing protein</fullName>
    </submittedName>
</protein>
<accession>A0A9X4RLH8</accession>
<evidence type="ECO:0000313" key="4">
    <source>
        <dbReference type="Proteomes" id="UP001154240"/>
    </source>
</evidence>
<reference evidence="3" key="2">
    <citation type="submission" date="2022-10" db="EMBL/GenBank/DDBJ databases">
        <authorList>
            <person name="Aronson H.S."/>
        </authorList>
    </citation>
    <scope>NUCLEOTIDE SEQUENCE</scope>
    <source>
        <strain evidence="3">RS19-109</strain>
    </source>
</reference>